<dbReference type="EMBL" id="CP003912">
    <property type="protein sequence ID" value="AGU53308.1"/>
    <property type="molecule type" value="Genomic_DNA"/>
</dbReference>
<evidence type="ECO:0000313" key="2">
    <source>
        <dbReference type="EMBL" id="AGU53308.1"/>
    </source>
</evidence>
<dbReference type="HOGENOM" id="CLU_2453762_0_0_4"/>
<feature type="region of interest" description="Disordered" evidence="1">
    <location>
        <begin position="31"/>
        <end position="66"/>
    </location>
</feature>
<dbReference type="Proteomes" id="UP000016223">
    <property type="component" value="Chromosome 2"/>
</dbReference>
<dbReference type="RefSeq" id="WP_021004134.1">
    <property type="nucleotide sequence ID" value="NC_022234.1"/>
</dbReference>
<evidence type="ECO:0000256" key="1">
    <source>
        <dbReference type="SAM" id="MobiDB-lite"/>
    </source>
</evidence>
<organism evidence="2 3">
    <name type="scientific">Variovorax paradoxus B4</name>
    <dbReference type="NCBI Taxonomy" id="1246301"/>
    <lineage>
        <taxon>Bacteria</taxon>
        <taxon>Pseudomonadati</taxon>
        <taxon>Pseudomonadota</taxon>
        <taxon>Betaproteobacteria</taxon>
        <taxon>Burkholderiales</taxon>
        <taxon>Comamonadaceae</taxon>
        <taxon>Variovorax</taxon>
    </lineage>
</organism>
<sequence length="89" mass="9680">MPHSVLGAQYGLQLSPDWRLGLGLRYDKTGDSLITSPSPPTAQALESLDFRPHPPAGARDAERLSKRMARPPCAIWKAEGSLRASIFVP</sequence>
<protein>
    <submittedName>
        <fullName evidence="2">Uncharacterized protein</fullName>
    </submittedName>
</protein>
<dbReference type="OrthoDB" id="9773411at2"/>
<reference evidence="2 3" key="1">
    <citation type="submission" date="2012-10" db="EMBL/GenBank/DDBJ databases">
        <title>Genome sequence of Variovorax paradoxus B4.</title>
        <authorList>
            <person name="Schuldes J."/>
            <person name="Brandt U."/>
            <person name="Hiessl S."/>
            <person name="Wuebbeler J.H."/>
            <person name="Thuermer A."/>
            <person name="Steinbuechel A."/>
            <person name="Daniel R."/>
        </authorList>
    </citation>
    <scope>NUCLEOTIDE SEQUENCE [LARGE SCALE GENOMIC DNA]</scope>
    <source>
        <strain evidence="2 3">B4</strain>
    </source>
</reference>
<dbReference type="PATRIC" id="fig|1246301.3.peg.6280"/>
<name>T1XL39_VARPD</name>
<dbReference type="AlphaFoldDB" id="T1XL39"/>
<proteinExistence type="predicted"/>
<evidence type="ECO:0000313" key="3">
    <source>
        <dbReference type="Proteomes" id="UP000016223"/>
    </source>
</evidence>
<accession>T1XL39</accession>
<dbReference type="KEGG" id="vpd:VAPA_2c07510"/>
<gene>
    <name evidence="2" type="ORF">VAPA_2c07510</name>
</gene>